<reference evidence="2" key="1">
    <citation type="journal article" date="2014" name="Front. Microbiol.">
        <title>High frequency of phylogenetically diverse reductive dehalogenase-homologous genes in deep subseafloor sedimentary metagenomes.</title>
        <authorList>
            <person name="Kawai M."/>
            <person name="Futagami T."/>
            <person name="Toyoda A."/>
            <person name="Takaki Y."/>
            <person name="Nishi S."/>
            <person name="Hori S."/>
            <person name="Arai W."/>
            <person name="Tsubouchi T."/>
            <person name="Morono Y."/>
            <person name="Uchiyama I."/>
            <person name="Ito T."/>
            <person name="Fujiyama A."/>
            <person name="Inagaki F."/>
            <person name="Takami H."/>
        </authorList>
    </citation>
    <scope>NUCLEOTIDE SEQUENCE</scope>
    <source>
        <strain evidence="2">Expedition CK06-06</strain>
    </source>
</reference>
<evidence type="ECO:0000313" key="2">
    <source>
        <dbReference type="EMBL" id="GAI56414.1"/>
    </source>
</evidence>
<organism evidence="2">
    <name type="scientific">marine sediment metagenome</name>
    <dbReference type="NCBI Taxonomy" id="412755"/>
    <lineage>
        <taxon>unclassified sequences</taxon>
        <taxon>metagenomes</taxon>
        <taxon>ecological metagenomes</taxon>
    </lineage>
</organism>
<comment type="caution">
    <text evidence="2">The sequence shown here is derived from an EMBL/GenBank/DDBJ whole genome shotgun (WGS) entry which is preliminary data.</text>
</comment>
<keyword evidence="1" id="KW-0812">Transmembrane</keyword>
<accession>X1RLI7</accession>
<keyword evidence="1" id="KW-0472">Membrane</keyword>
<keyword evidence="1" id="KW-1133">Transmembrane helix</keyword>
<sequence length="181" mass="19773">FRILVLAAAGLMLVSWFMPWWAASILELGEAAVVIRPWGLEADLREMNPMIAGSDMPVWFAPLMWTYLGICIGLLLLSLLVKGKAFSLGKFRFSLPKVLIGGVGLSYIVVVVLAVIIAAIRTGDFYNVKLIGYSFVSLGESYESGIESGLQFGYWLASGVGSLLIVLALFRNKIVGKRLLK</sequence>
<feature type="transmembrane region" description="Helical" evidence="1">
    <location>
        <begin position="152"/>
        <end position="170"/>
    </location>
</feature>
<dbReference type="AlphaFoldDB" id="X1RLI7"/>
<evidence type="ECO:0000256" key="1">
    <source>
        <dbReference type="SAM" id="Phobius"/>
    </source>
</evidence>
<name>X1RLI7_9ZZZZ</name>
<feature type="transmembrane region" description="Helical" evidence="1">
    <location>
        <begin position="58"/>
        <end position="77"/>
    </location>
</feature>
<feature type="non-terminal residue" evidence="2">
    <location>
        <position position="1"/>
    </location>
</feature>
<dbReference type="EMBL" id="BARV01038002">
    <property type="protein sequence ID" value="GAI56414.1"/>
    <property type="molecule type" value="Genomic_DNA"/>
</dbReference>
<feature type="transmembrane region" description="Helical" evidence="1">
    <location>
        <begin position="98"/>
        <end position="120"/>
    </location>
</feature>
<gene>
    <name evidence="2" type="ORF">S06H3_58655</name>
</gene>
<proteinExistence type="predicted"/>
<protein>
    <submittedName>
        <fullName evidence="2">Uncharacterized protein</fullName>
    </submittedName>
</protein>